<organism evidence="1">
    <name type="scientific">Yersinia enterocolitica W22703</name>
    <dbReference type="NCBI Taxonomy" id="913028"/>
    <lineage>
        <taxon>Bacteria</taxon>
        <taxon>Pseudomonadati</taxon>
        <taxon>Pseudomonadota</taxon>
        <taxon>Gammaproteobacteria</taxon>
        <taxon>Enterobacterales</taxon>
        <taxon>Yersiniaceae</taxon>
        <taxon>Yersinia</taxon>
    </lineage>
</organism>
<reference evidence="1" key="1">
    <citation type="journal article" date="2011" name="BMC Genomics">
        <title>Shotgun sequencing of Yersinia enterocolitica strain W22703 (biotype 2, serotype O:9): genomic evidence for oscillation between invertebrates and mammals.</title>
        <authorList>
            <person name="Fuchs T.M."/>
            <person name="Brandt K."/>
            <person name="Starke M."/>
            <person name="Rattei T."/>
        </authorList>
    </citation>
    <scope>NUCLEOTIDE SEQUENCE</scope>
</reference>
<dbReference type="AlphaFoldDB" id="F4N5L7"/>
<sequence>MSAFGVFVSLLSGKPFLPQDFMESIDALTTENVAKFNTKYPQGLPETWGGEGKEFDNGVYYYSWGGVLGYNPLIEGLNNLDPLHHSLVALSLLFTKERNQNDGLVGRYSMHLGKVIRSDYQLDHVDAINQTAGMVSKDIDPVQLFVNQIELLKSKGL</sequence>
<accession>F4N5L7</accession>
<dbReference type="EMBL" id="FR718725">
    <property type="protein sequence ID" value="CBX73375.1"/>
    <property type="molecule type" value="Genomic_DNA"/>
</dbReference>
<proteinExistence type="predicted"/>
<keyword evidence="1" id="KW-0378">Hydrolase</keyword>
<protein>
    <submittedName>
        <fullName evidence="1">Uncharacterized protein</fullName>
    </submittedName>
</protein>
<dbReference type="GO" id="GO:0016787">
    <property type="term" value="F:hydrolase activity"/>
    <property type="evidence" value="ECO:0007669"/>
    <property type="project" value="UniProtKB-KW"/>
</dbReference>
<dbReference type="SUPFAM" id="SSF53474">
    <property type="entry name" value="alpha/beta-Hydrolases"/>
    <property type="match status" value="1"/>
</dbReference>
<dbReference type="Gene3D" id="3.40.50.1820">
    <property type="entry name" value="alpha/beta hydrolase"/>
    <property type="match status" value="1"/>
</dbReference>
<gene>
    <name evidence="1" type="ORF">YEW_LN49140</name>
</gene>
<name>F4N5L7_YEREN</name>
<evidence type="ECO:0000313" key="1">
    <source>
        <dbReference type="EMBL" id="CBX73375.1"/>
    </source>
</evidence>
<dbReference type="InterPro" id="IPR029058">
    <property type="entry name" value="AB_hydrolase_fold"/>
</dbReference>